<evidence type="ECO:0000256" key="6">
    <source>
        <dbReference type="SAM" id="SignalP"/>
    </source>
</evidence>
<evidence type="ECO:0000256" key="5">
    <source>
        <dbReference type="ARBA" id="ARBA00023180"/>
    </source>
</evidence>
<accession>A0A2U1PIY4</accession>
<comment type="similarity">
    <text evidence="1">Belongs to the peptidase S10 family.</text>
</comment>
<dbReference type="PANTHER" id="PTHR11802:SF382">
    <property type="entry name" value="PEPTIDASE S10, SERINE CARBOXYPEPTIDASE, ALPHA_BETA HYDROLASE"/>
    <property type="match status" value="1"/>
</dbReference>
<organism evidence="7 8">
    <name type="scientific">Artemisia annua</name>
    <name type="common">Sweet wormwood</name>
    <dbReference type="NCBI Taxonomy" id="35608"/>
    <lineage>
        <taxon>Eukaryota</taxon>
        <taxon>Viridiplantae</taxon>
        <taxon>Streptophyta</taxon>
        <taxon>Embryophyta</taxon>
        <taxon>Tracheophyta</taxon>
        <taxon>Spermatophyta</taxon>
        <taxon>Magnoliopsida</taxon>
        <taxon>eudicotyledons</taxon>
        <taxon>Gunneridae</taxon>
        <taxon>Pentapetalae</taxon>
        <taxon>asterids</taxon>
        <taxon>campanulids</taxon>
        <taxon>Asterales</taxon>
        <taxon>Asteraceae</taxon>
        <taxon>Asteroideae</taxon>
        <taxon>Anthemideae</taxon>
        <taxon>Artemisiinae</taxon>
        <taxon>Artemisia</taxon>
    </lineage>
</organism>
<dbReference type="InterPro" id="IPR033124">
    <property type="entry name" value="Ser_caboxypep_his_AS"/>
</dbReference>
<evidence type="ECO:0000256" key="2">
    <source>
        <dbReference type="ARBA" id="ARBA00022645"/>
    </source>
</evidence>
<gene>
    <name evidence="7" type="ORF">CTI12_AA120570</name>
</gene>
<dbReference type="PANTHER" id="PTHR11802">
    <property type="entry name" value="SERINE PROTEASE FAMILY S10 SERINE CARBOXYPEPTIDASE"/>
    <property type="match status" value="1"/>
</dbReference>
<name>A0A2U1PIY4_ARTAN</name>
<evidence type="ECO:0000256" key="3">
    <source>
        <dbReference type="ARBA" id="ARBA00022670"/>
    </source>
</evidence>
<protein>
    <submittedName>
        <fullName evidence="7">Peptidase S10, serine carboxypeptidase, Alpha/Beta hydrolase fold protein</fullName>
    </submittedName>
</protein>
<dbReference type="Gene3D" id="3.40.50.1820">
    <property type="entry name" value="alpha/beta hydrolase"/>
    <property type="match status" value="1"/>
</dbReference>
<dbReference type="Proteomes" id="UP000245207">
    <property type="component" value="Unassembled WGS sequence"/>
</dbReference>
<dbReference type="GO" id="GO:0006508">
    <property type="term" value="P:proteolysis"/>
    <property type="evidence" value="ECO:0007669"/>
    <property type="project" value="UniProtKB-KW"/>
</dbReference>
<dbReference type="Pfam" id="PF00450">
    <property type="entry name" value="Peptidase_S10"/>
    <property type="match status" value="1"/>
</dbReference>
<comment type="caution">
    <text evidence="7">The sequence shown here is derived from an EMBL/GenBank/DDBJ whole genome shotgun (WGS) entry which is preliminary data.</text>
</comment>
<dbReference type="EMBL" id="PKPP01001093">
    <property type="protein sequence ID" value="PWA85721.1"/>
    <property type="molecule type" value="Genomic_DNA"/>
</dbReference>
<sequence>MYKWLLLILLWAASSSVITSQTIVKMLPGYPGPLPFKLESGYIGVGEDEAVQLFYFFVESEGNPEVDPLIIWLAGGPGCSNLHAFFFEIGPLKVLNGKFIDDVPALQVDPNSWTKLASIIYLDGPTLTGYSYTTTSESARSSDTLSASQTTEFIRKFVRDHPKFLQNPMYVTGISYSGIVIPMIAEGIYKGNEQGLEPTINIKGYMAGNPLTNKSGDINSRFEFAYEMALISKDLFESTKEDCNGEYAEADDKNMLCISRINEANKRVSGINISHILDPIFCDNSTTKLIPTVNLIRMRKQRSVRENPIMIIHAQPSVKDTICNVDYFYAMLWANNKNVMKALNVRKGRVTEETLCNMDMKYDYGYTSLPLYEFNVQSSVVHHEELSKRNCRALIFSGDHDLTIPHVGTHNWIKSLNLTITESNWDAWYSDGQVAGYKTTYAHDNYSLVFATVKGGGHTVPQYKPKQCFDMVKRWFAHEPI</sequence>
<dbReference type="OrthoDB" id="443318at2759"/>
<proteinExistence type="inferred from homology"/>
<keyword evidence="5" id="KW-0325">Glycoprotein</keyword>
<dbReference type="InterPro" id="IPR001563">
    <property type="entry name" value="Peptidase_S10"/>
</dbReference>
<feature type="signal peptide" evidence="6">
    <location>
        <begin position="1"/>
        <end position="20"/>
    </location>
</feature>
<dbReference type="PRINTS" id="PR00724">
    <property type="entry name" value="CRBOXYPTASEC"/>
</dbReference>
<feature type="chain" id="PRO_5015694615" evidence="6">
    <location>
        <begin position="21"/>
        <end position="481"/>
    </location>
</feature>
<evidence type="ECO:0000313" key="8">
    <source>
        <dbReference type="Proteomes" id="UP000245207"/>
    </source>
</evidence>
<keyword evidence="2 7" id="KW-0121">Carboxypeptidase</keyword>
<reference evidence="7 8" key="1">
    <citation type="journal article" date="2018" name="Mol. Plant">
        <title>The genome of Artemisia annua provides insight into the evolution of Asteraceae family and artemisinin biosynthesis.</title>
        <authorList>
            <person name="Shen Q."/>
            <person name="Zhang L."/>
            <person name="Liao Z."/>
            <person name="Wang S."/>
            <person name="Yan T."/>
            <person name="Shi P."/>
            <person name="Liu M."/>
            <person name="Fu X."/>
            <person name="Pan Q."/>
            <person name="Wang Y."/>
            <person name="Lv Z."/>
            <person name="Lu X."/>
            <person name="Zhang F."/>
            <person name="Jiang W."/>
            <person name="Ma Y."/>
            <person name="Chen M."/>
            <person name="Hao X."/>
            <person name="Li L."/>
            <person name="Tang Y."/>
            <person name="Lv G."/>
            <person name="Zhou Y."/>
            <person name="Sun X."/>
            <person name="Brodelius P.E."/>
            <person name="Rose J.K.C."/>
            <person name="Tang K."/>
        </authorList>
    </citation>
    <scope>NUCLEOTIDE SEQUENCE [LARGE SCALE GENOMIC DNA]</scope>
    <source>
        <strain evidence="8">cv. Huhao1</strain>
        <tissue evidence="7">Leaf</tissue>
    </source>
</reference>
<evidence type="ECO:0000256" key="4">
    <source>
        <dbReference type="ARBA" id="ARBA00022801"/>
    </source>
</evidence>
<dbReference type="AlphaFoldDB" id="A0A2U1PIY4"/>
<keyword evidence="8" id="KW-1185">Reference proteome</keyword>
<evidence type="ECO:0000256" key="1">
    <source>
        <dbReference type="ARBA" id="ARBA00009431"/>
    </source>
</evidence>
<dbReference type="GO" id="GO:0019748">
    <property type="term" value="P:secondary metabolic process"/>
    <property type="evidence" value="ECO:0007669"/>
    <property type="project" value="TreeGrafter"/>
</dbReference>
<dbReference type="PROSITE" id="PS00560">
    <property type="entry name" value="CARBOXYPEPT_SER_HIS"/>
    <property type="match status" value="1"/>
</dbReference>
<evidence type="ECO:0000313" key="7">
    <source>
        <dbReference type="EMBL" id="PWA85721.1"/>
    </source>
</evidence>
<dbReference type="SUPFAM" id="SSF53474">
    <property type="entry name" value="alpha/beta-Hydrolases"/>
    <property type="match status" value="1"/>
</dbReference>
<dbReference type="FunFam" id="3.40.50.1820:FF:000072">
    <property type="entry name" value="Serine carboxypeptidase-like 19"/>
    <property type="match status" value="1"/>
</dbReference>
<dbReference type="GO" id="GO:0004185">
    <property type="term" value="F:serine-type carboxypeptidase activity"/>
    <property type="evidence" value="ECO:0007669"/>
    <property type="project" value="InterPro"/>
</dbReference>
<keyword evidence="4 7" id="KW-0378">Hydrolase</keyword>
<dbReference type="GO" id="GO:0016747">
    <property type="term" value="F:acyltransferase activity, transferring groups other than amino-acyl groups"/>
    <property type="evidence" value="ECO:0007669"/>
    <property type="project" value="TreeGrafter"/>
</dbReference>
<keyword evidence="6" id="KW-0732">Signal</keyword>
<keyword evidence="3" id="KW-0645">Protease</keyword>
<dbReference type="Gene3D" id="3.40.50.12670">
    <property type="match status" value="1"/>
</dbReference>
<dbReference type="InterPro" id="IPR029058">
    <property type="entry name" value="AB_hydrolase_fold"/>
</dbReference>